<dbReference type="SUPFAM" id="SSF75005">
    <property type="entry name" value="Arabinanase/levansucrase/invertase"/>
    <property type="match status" value="1"/>
</dbReference>
<evidence type="ECO:0000313" key="1">
    <source>
        <dbReference type="EMBL" id="WNQ13254.1"/>
    </source>
</evidence>
<keyword evidence="2" id="KW-1185">Reference proteome</keyword>
<proteinExistence type="predicted"/>
<accession>A0AA96LFT6</accession>
<protein>
    <recommendedName>
        <fullName evidence="3">Glycosyl hydrolase family 32 N-terminal domain-containing protein</fullName>
    </recommendedName>
</protein>
<sequence length="499" mass="56541">MGKLLFWDDTSIEHRSEVMFVPHRPEKCRANPLMAGNAFHGGPQTVMYNAQNRLFQMWYASTNAAKEPVLLCYTSKDGITWEAPEWGVYDDTTFPNVVMKSGCPGVPHVNFNIQRIVRDEQEPDPDKRYQMLYFDRSPETGFHGVGAAASPDGIHWTRMNGGDFVFRGHDAFNVMVDKKNGRYNVYHIQLLTKGASPYTAHDNAPAIRRVVGLRTSGNFRDWTEHGQIITVDGADPVDLQHYFFSVSAYEDYYVGLLNAYYTESQVGDTVFLFSKNGVHWDKRYAGYKPESFLPLGDEGDWDSGFLFSVQEPVPVGDRIYFYYQAMNRPHNWIAWFENERDFLGRLSAQRQWEAKLGQRKVYEKEVIQALYEELAARVEKRQQTEQALFIRGMGLATLREDGFVSLTGRKGKPGLVITKPFPLGEKLFVNADCRAGTLSASLTDEAGNPLEGGEACHLSGHDGTRLELSWSSLPGAERAGRNVKLHLTLQDCHLYSVVF</sequence>
<name>A0AA96LFT6_9BACL</name>
<dbReference type="Proteomes" id="UP001305702">
    <property type="component" value="Chromosome"/>
</dbReference>
<evidence type="ECO:0008006" key="3">
    <source>
        <dbReference type="Google" id="ProtNLM"/>
    </source>
</evidence>
<dbReference type="Gene3D" id="2.115.10.20">
    <property type="entry name" value="Glycosyl hydrolase domain, family 43"/>
    <property type="match status" value="2"/>
</dbReference>
<reference evidence="1 2" key="1">
    <citation type="submission" date="2022-02" db="EMBL/GenBank/DDBJ databases">
        <title>Paenibacillus sp. MBLB1776 Whole Genome Shotgun Sequencing.</title>
        <authorList>
            <person name="Hwang C.Y."/>
            <person name="Cho E.-S."/>
            <person name="Seo M.-J."/>
        </authorList>
    </citation>
    <scope>NUCLEOTIDE SEQUENCE [LARGE SCALE GENOMIC DNA]</scope>
    <source>
        <strain evidence="1 2">MBLB1776</strain>
    </source>
</reference>
<dbReference type="EMBL" id="CP130318">
    <property type="protein sequence ID" value="WNQ13254.1"/>
    <property type="molecule type" value="Genomic_DNA"/>
</dbReference>
<organism evidence="1 2">
    <name type="scientific">Paenibacillus aurantius</name>
    <dbReference type="NCBI Taxonomy" id="2918900"/>
    <lineage>
        <taxon>Bacteria</taxon>
        <taxon>Bacillati</taxon>
        <taxon>Bacillota</taxon>
        <taxon>Bacilli</taxon>
        <taxon>Bacillales</taxon>
        <taxon>Paenibacillaceae</taxon>
        <taxon>Paenibacillus</taxon>
    </lineage>
</organism>
<dbReference type="AlphaFoldDB" id="A0AA96LFT6"/>
<dbReference type="InterPro" id="IPR023296">
    <property type="entry name" value="Glyco_hydro_beta-prop_sf"/>
</dbReference>
<dbReference type="RefSeq" id="WP_315607034.1">
    <property type="nucleotide sequence ID" value="NZ_CP130318.1"/>
</dbReference>
<dbReference type="KEGG" id="paun:MJA45_09585"/>
<gene>
    <name evidence="1" type="ORF">MJA45_09585</name>
</gene>
<evidence type="ECO:0000313" key="2">
    <source>
        <dbReference type="Proteomes" id="UP001305702"/>
    </source>
</evidence>